<dbReference type="EMBL" id="VUOL01000019">
    <property type="protein sequence ID" value="KAA2226735.1"/>
    <property type="molecule type" value="Genomic_DNA"/>
</dbReference>
<evidence type="ECO:0000313" key="2">
    <source>
        <dbReference type="EMBL" id="KAA2226735.1"/>
    </source>
</evidence>
<dbReference type="RefSeq" id="WP_090290954.1">
    <property type="nucleotide sequence ID" value="NZ_BMNU01000015.1"/>
</dbReference>
<dbReference type="Proteomes" id="UP000325296">
    <property type="component" value="Unassembled WGS sequence"/>
</dbReference>
<dbReference type="OrthoDB" id="8655093at2"/>
<evidence type="ECO:0000313" key="4">
    <source>
        <dbReference type="Proteomes" id="UP000199620"/>
    </source>
</evidence>
<keyword evidence="4" id="KW-1185">Reference proteome</keyword>
<dbReference type="EMBL" id="LT629800">
    <property type="protein sequence ID" value="SDU90833.1"/>
    <property type="molecule type" value="Genomic_DNA"/>
</dbReference>
<name>A0A5B2ULJ5_9PSED</name>
<accession>A0A5B2ULJ5</accession>
<proteinExistence type="predicted"/>
<gene>
    <name evidence="2" type="ORF">F1720_24995</name>
    <name evidence="3" type="ORF">SAMN04490181_1368</name>
</gene>
<sequence length="179" mass="20279">MQNLSERDFLLQVLRGDQYAVAFCETLFSLSQVLDDLVDGDKPVGSTTVVNSFWDALIELPANPFYRMHEQYLRPQMAVALQDWRDSMVLERQPDVHARTLAFVMRDQLTGIVSQAAYLVGGRDWMQEVSPQIRLYFHDESLSDYLTSLMPEVPATDLDLVAPSDNTASGEDADEEEQS</sequence>
<organism evidence="2 5">
    <name type="scientific">Pseudomonas brenneri</name>
    <dbReference type="NCBI Taxonomy" id="129817"/>
    <lineage>
        <taxon>Bacteria</taxon>
        <taxon>Pseudomonadati</taxon>
        <taxon>Pseudomonadota</taxon>
        <taxon>Gammaproteobacteria</taxon>
        <taxon>Pseudomonadales</taxon>
        <taxon>Pseudomonadaceae</taxon>
        <taxon>Pseudomonas</taxon>
    </lineage>
</organism>
<dbReference type="AlphaFoldDB" id="A0A5B2ULJ5"/>
<evidence type="ECO:0000256" key="1">
    <source>
        <dbReference type="SAM" id="MobiDB-lite"/>
    </source>
</evidence>
<evidence type="ECO:0000313" key="3">
    <source>
        <dbReference type="EMBL" id="SDU90833.1"/>
    </source>
</evidence>
<dbReference type="Proteomes" id="UP000199620">
    <property type="component" value="Chromosome I"/>
</dbReference>
<protein>
    <submittedName>
        <fullName evidence="2">Uncharacterized protein</fullName>
    </submittedName>
</protein>
<feature type="region of interest" description="Disordered" evidence="1">
    <location>
        <begin position="159"/>
        <end position="179"/>
    </location>
</feature>
<evidence type="ECO:0000313" key="5">
    <source>
        <dbReference type="Proteomes" id="UP000325296"/>
    </source>
</evidence>
<reference evidence="3 4" key="1">
    <citation type="submission" date="2016-10" db="EMBL/GenBank/DDBJ databases">
        <authorList>
            <person name="Varghese N."/>
            <person name="Submissions S."/>
        </authorList>
    </citation>
    <scope>NUCLEOTIDE SEQUENCE [LARGE SCALE GENOMIC DNA]</scope>
    <source>
        <strain evidence="3 4">BS2771</strain>
    </source>
</reference>
<reference evidence="2 5" key="2">
    <citation type="submission" date="2019-09" db="EMBL/GenBank/DDBJ databases">
        <title>Draft genome sequence of Pseudomonas brenneri CCUG 51514(T).</title>
        <authorList>
            <person name="Tunovic T."/>
            <person name="Pineiro-Iglesias B."/>
            <person name="Unosson C."/>
            <person name="Inganas E."/>
            <person name="Ohlen M."/>
            <person name="Cardew S."/>
            <person name="Jensie-Markopoulos S."/>
            <person name="Salva-Serra F."/>
            <person name="Jaen-Luchoro D."/>
            <person name="Svensson-Stadler L."/>
            <person name="Chun J."/>
            <person name="Moore E."/>
        </authorList>
    </citation>
    <scope>NUCLEOTIDE SEQUENCE [LARGE SCALE GENOMIC DNA]</scope>
    <source>
        <strain evidence="2 5">CCUG 51514</strain>
    </source>
</reference>